<organism evidence="2 3">
    <name type="scientific">Helicostylum pulchrum</name>
    <dbReference type="NCBI Taxonomy" id="562976"/>
    <lineage>
        <taxon>Eukaryota</taxon>
        <taxon>Fungi</taxon>
        <taxon>Fungi incertae sedis</taxon>
        <taxon>Mucoromycota</taxon>
        <taxon>Mucoromycotina</taxon>
        <taxon>Mucoromycetes</taxon>
        <taxon>Mucorales</taxon>
        <taxon>Mucorineae</taxon>
        <taxon>Mucoraceae</taxon>
        <taxon>Helicostylum</taxon>
    </lineage>
</organism>
<dbReference type="EMBL" id="BAABUJ010000033">
    <property type="protein sequence ID" value="GAA5804150.1"/>
    <property type="molecule type" value="Genomic_DNA"/>
</dbReference>
<reference evidence="2 3" key="1">
    <citation type="submission" date="2024-04" db="EMBL/GenBank/DDBJ databases">
        <title>genome sequences of Mucor flavus KT1a and Helicostylum pulchrum KT1b strains isolation_sourced from the surface of a dry-aged beef.</title>
        <authorList>
            <person name="Toyotome T."/>
            <person name="Hosono M."/>
            <person name="Torimaru M."/>
            <person name="Fukuda K."/>
            <person name="Mikami N."/>
        </authorList>
    </citation>
    <scope>NUCLEOTIDE SEQUENCE [LARGE SCALE GENOMIC DNA]</scope>
    <source>
        <strain evidence="2 3">KT1b</strain>
    </source>
</reference>
<gene>
    <name evidence="2" type="ORF">HPULCUR_009636</name>
</gene>
<evidence type="ECO:0000313" key="2">
    <source>
        <dbReference type="EMBL" id="GAA5804150.1"/>
    </source>
</evidence>
<keyword evidence="1" id="KW-0812">Transmembrane</keyword>
<proteinExistence type="predicted"/>
<name>A0ABP9YB05_9FUNG</name>
<accession>A0ABP9YB05</accession>
<protein>
    <submittedName>
        <fullName evidence="2">Uncharacterized protein</fullName>
    </submittedName>
</protein>
<keyword evidence="1" id="KW-0472">Membrane</keyword>
<sequence>MEQNPQKILSKPPFSPPHYIQLDESIRLLKSALQEYPRLSYLHFAQYCNYHERYNFKFGYKLEDIEEVSAYEDHIYYDTHSFDLAGKRFKRLSTPTKKNLTFALIEVSWLVAFNLNVIIGLLPNIEYLNINKCDMRPEPDLIHKLLSQFKTEKFELISADYLEKTNWLGKQKVDTRKAKILLIKCYDVDEIKLVFENRVIVLALVPGLIRFSIENDFEEGTGMDMPSSPKPVYPYLEEAIIQVPSFNDCLMKYVVSNFPKTLKKFDLSTTNTKAEDWIRKNDQRTIESFDSIYILKSAITEYANLTYFHFGNYGMYEQTYHIKFGTKLQDLEEGYGPYQSVFHDSPLIDSKRSSKQKITYALIESSRVTMLDLNAIYDIMFDIEYLKLLECNLNKGVGRVMDLRRMKSLRTLVLDIGSLTYQFQYGVVISIEFEKDKLVQWYKWSRKYKSFIQFENFRSRFLSGWSSEATKRKESKKVLVIQCFDVYEINLLLGNYELL</sequence>
<feature type="transmembrane region" description="Helical" evidence="1">
    <location>
        <begin position="100"/>
        <end position="122"/>
    </location>
</feature>
<keyword evidence="1" id="KW-1133">Transmembrane helix</keyword>
<dbReference type="Proteomes" id="UP001476247">
    <property type="component" value="Unassembled WGS sequence"/>
</dbReference>
<keyword evidence="3" id="KW-1185">Reference proteome</keyword>
<evidence type="ECO:0000256" key="1">
    <source>
        <dbReference type="SAM" id="Phobius"/>
    </source>
</evidence>
<comment type="caution">
    <text evidence="2">The sequence shown here is derived from an EMBL/GenBank/DDBJ whole genome shotgun (WGS) entry which is preliminary data.</text>
</comment>
<evidence type="ECO:0000313" key="3">
    <source>
        <dbReference type="Proteomes" id="UP001476247"/>
    </source>
</evidence>